<dbReference type="Pfam" id="PF13517">
    <property type="entry name" value="FG-GAP_3"/>
    <property type="match status" value="1"/>
</dbReference>
<reference evidence="3" key="1">
    <citation type="submission" date="2018-05" db="EMBL/GenBank/DDBJ databases">
        <authorList>
            <person name="Lanie J.A."/>
            <person name="Ng W.-L."/>
            <person name="Kazmierczak K.M."/>
            <person name="Andrzejewski T.M."/>
            <person name="Davidsen T.M."/>
            <person name="Wayne K.J."/>
            <person name="Tettelin H."/>
            <person name="Glass J.I."/>
            <person name="Rusch D."/>
            <person name="Podicherti R."/>
            <person name="Tsui H.-C.T."/>
            <person name="Winkler M.E."/>
        </authorList>
    </citation>
    <scope>NUCLEOTIDE SEQUENCE</scope>
</reference>
<feature type="transmembrane region" description="Helical" evidence="2">
    <location>
        <begin position="29"/>
        <end position="48"/>
    </location>
</feature>
<sequence>MSIPDKKQDKIQLEEAPGDDAVIGKAFRWSLPVFGAIALIVLVAVYLNRRSGETDPERSIDVTGPETVTENTAAPVVRFTDISEEAGIDFVHSSGAYGDKLLPETMGGGVAFFDYDNDGDQDLLFINSASWPHKPAPSPAPTMRLYRNDGRGHFDDVTVSAGLSESFYGMGTAVADYDADGWTDVFITAVGSNHLYRNRNGTFQEETARAGVSGTADSWSSSAGFFDYDNDGDPDLFVANYVQWSKDIDLQIDFRLAGVGRAYGPPQEYAGSFSYLYRNNGDGTFDDVSESSGIQIGNPASGVPVGKALALVPIDVDQDGWLDLFIANDTVRNFFFHNNGDGTF</sequence>
<feature type="non-terminal residue" evidence="3">
    <location>
        <position position="344"/>
    </location>
</feature>
<evidence type="ECO:0000256" key="2">
    <source>
        <dbReference type="SAM" id="Phobius"/>
    </source>
</evidence>
<dbReference type="InterPro" id="IPR013517">
    <property type="entry name" value="FG-GAP"/>
</dbReference>
<dbReference type="Gene3D" id="2.130.10.130">
    <property type="entry name" value="Integrin alpha, N-terminal"/>
    <property type="match status" value="1"/>
</dbReference>
<keyword evidence="2" id="KW-1133">Transmembrane helix</keyword>
<keyword evidence="2" id="KW-0472">Membrane</keyword>
<organism evidence="3">
    <name type="scientific">marine metagenome</name>
    <dbReference type="NCBI Taxonomy" id="408172"/>
    <lineage>
        <taxon>unclassified sequences</taxon>
        <taxon>metagenomes</taxon>
        <taxon>ecological metagenomes</taxon>
    </lineage>
</organism>
<evidence type="ECO:0000256" key="1">
    <source>
        <dbReference type="ARBA" id="ARBA00022729"/>
    </source>
</evidence>
<evidence type="ECO:0000313" key="3">
    <source>
        <dbReference type="EMBL" id="SVC17692.1"/>
    </source>
</evidence>
<keyword evidence="1" id="KW-0732">Signal</keyword>
<evidence type="ECO:0008006" key="4">
    <source>
        <dbReference type="Google" id="ProtNLM"/>
    </source>
</evidence>
<protein>
    <recommendedName>
        <fullName evidence="4">ASPIC/UnbV domain-containing protein</fullName>
    </recommendedName>
</protein>
<keyword evidence="2" id="KW-0812">Transmembrane</keyword>
<name>A0A382K2J7_9ZZZZ</name>
<gene>
    <name evidence="3" type="ORF">METZ01_LOCUS270546</name>
</gene>
<dbReference type="PANTHER" id="PTHR16026">
    <property type="entry name" value="CARTILAGE ACIDIC PROTEIN 1"/>
    <property type="match status" value="1"/>
</dbReference>
<proteinExistence type="predicted"/>
<dbReference type="PANTHER" id="PTHR16026:SF0">
    <property type="entry name" value="CARTILAGE ACIDIC PROTEIN 1"/>
    <property type="match status" value="1"/>
</dbReference>
<dbReference type="SUPFAM" id="SSF69318">
    <property type="entry name" value="Integrin alpha N-terminal domain"/>
    <property type="match status" value="1"/>
</dbReference>
<dbReference type="InterPro" id="IPR027039">
    <property type="entry name" value="Crtac1"/>
</dbReference>
<accession>A0A382K2J7</accession>
<dbReference type="AlphaFoldDB" id="A0A382K2J7"/>
<dbReference type="InterPro" id="IPR028994">
    <property type="entry name" value="Integrin_alpha_N"/>
</dbReference>
<dbReference type="EMBL" id="UINC01077509">
    <property type="protein sequence ID" value="SVC17692.1"/>
    <property type="molecule type" value="Genomic_DNA"/>
</dbReference>